<dbReference type="PANTHER" id="PTHR43465:SF2">
    <property type="entry name" value="DUF1680 DOMAIN PROTEIN (AFU_ORTHOLOGUE AFUA_1G08910)"/>
    <property type="match status" value="1"/>
</dbReference>
<dbReference type="InterPro" id="IPR049046">
    <property type="entry name" value="Beta-AFase-like_GH127_middle"/>
</dbReference>
<dbReference type="RefSeq" id="WP_379861881.1">
    <property type="nucleotide sequence ID" value="NZ_JBHSSM010000024.1"/>
</dbReference>
<dbReference type="EMBL" id="JBHSSM010000024">
    <property type="protein sequence ID" value="MFC6316093.1"/>
    <property type="molecule type" value="Genomic_DNA"/>
</dbReference>
<dbReference type="Pfam" id="PF20737">
    <property type="entry name" value="Glyco_hydro127C"/>
    <property type="match status" value="1"/>
</dbReference>
<feature type="domain" description="Non-reducing end beta-L-arabinofuranosidase-like GH127 middle" evidence="2">
    <location>
        <begin position="388"/>
        <end position="481"/>
    </location>
</feature>
<accession>A0ABW1USU0</accession>
<feature type="domain" description="Non-reducing end beta-L-arabinofuranosidase-like GH127 C-terminal" evidence="3">
    <location>
        <begin position="483"/>
        <end position="598"/>
    </location>
</feature>
<evidence type="ECO:0000259" key="1">
    <source>
        <dbReference type="Pfam" id="PF07944"/>
    </source>
</evidence>
<dbReference type="SUPFAM" id="SSF48208">
    <property type="entry name" value="Six-hairpin glycosidases"/>
    <property type="match status" value="1"/>
</dbReference>
<dbReference type="GO" id="GO:0016787">
    <property type="term" value="F:hydrolase activity"/>
    <property type="evidence" value="ECO:0007669"/>
    <property type="project" value="UniProtKB-KW"/>
</dbReference>
<name>A0ABW1USU0_9LACO</name>
<dbReference type="InterPro" id="IPR012878">
    <property type="entry name" value="Beta-AFase-like_GH127_cat"/>
</dbReference>
<feature type="domain" description="Non-reducing end beta-L-arabinofuranosidase-like GH127 catalytic" evidence="1">
    <location>
        <begin position="6"/>
        <end position="378"/>
    </location>
</feature>
<comment type="caution">
    <text evidence="4">The sequence shown here is derived from an EMBL/GenBank/DDBJ whole genome shotgun (WGS) entry which is preliminary data.</text>
</comment>
<organism evidence="4 5">
    <name type="scientific">Lapidilactobacillus achengensis</name>
    <dbReference type="NCBI Taxonomy" id="2486000"/>
    <lineage>
        <taxon>Bacteria</taxon>
        <taxon>Bacillati</taxon>
        <taxon>Bacillota</taxon>
        <taxon>Bacilli</taxon>
        <taxon>Lactobacillales</taxon>
        <taxon>Lactobacillaceae</taxon>
        <taxon>Lapidilactobacillus</taxon>
    </lineage>
</organism>
<dbReference type="InterPro" id="IPR008928">
    <property type="entry name" value="6-hairpin_glycosidase_sf"/>
</dbReference>
<dbReference type="InterPro" id="IPR049049">
    <property type="entry name" value="Beta-AFase-like_GH127_C"/>
</dbReference>
<dbReference type="PANTHER" id="PTHR43465">
    <property type="entry name" value="DUF1680 DOMAIN PROTEIN (AFU_ORTHOLOGUE AFUA_1G08910)"/>
    <property type="match status" value="1"/>
</dbReference>
<dbReference type="Pfam" id="PF20736">
    <property type="entry name" value="Glyco_hydro127M"/>
    <property type="match status" value="1"/>
</dbReference>
<keyword evidence="5" id="KW-1185">Reference proteome</keyword>
<evidence type="ECO:0000259" key="3">
    <source>
        <dbReference type="Pfam" id="PF20737"/>
    </source>
</evidence>
<reference evidence="5" key="1">
    <citation type="journal article" date="2019" name="Int. J. Syst. Evol. Microbiol.">
        <title>The Global Catalogue of Microorganisms (GCM) 10K type strain sequencing project: providing services to taxonomists for standard genome sequencing and annotation.</title>
        <authorList>
            <consortium name="The Broad Institute Genomics Platform"/>
            <consortium name="The Broad Institute Genome Sequencing Center for Infectious Disease"/>
            <person name="Wu L."/>
            <person name="Ma J."/>
        </authorList>
    </citation>
    <scope>NUCLEOTIDE SEQUENCE [LARGE SCALE GENOMIC DNA]</scope>
    <source>
        <strain evidence="5">CCM 8897</strain>
    </source>
</reference>
<sequence length="600" mass="67265">MQNLKIAAGQATGDFYGFWFQDSDVYKWLEAVAYALRYEPDQHLQNIADDLIDLIGQAQESDGYLDTFFQLQAPAEKFQHISFSHELYCMGHYIEAGIAYFETTGNQLALTIATKMADCIASHFGPKPGQLHGYPGHPEVELALAKLADVTDEPRYRDLAAYMIDQRGQQTPNFFAEQNDQNKHKHLTLPFPQQPDPAQSYFQNDRPVRELDHAEGHAVRMTYLLTGMAHVARQTQDKELAATCQRLWQDIVKKQMYVTGGIGATVAGEAFTYDYDLPNDTMYCETCASCAMVFFAQQMLKTTPQGEYADVMERELYNGTISGMSLDAQHFFYVNPLEVDPQASAQDPTKSHVKVQRPAWFGCACCPPNLARLIASVDQYLYTVKDDTIYSNQFIANQTDFGNGLQIEQQGNYPWSGQITYQITTTTPLPFTLALRIPAWSQANFQVSVDGQPITATLEQGYLRFTKTWSATTTIIIDLDMSVRTVQANPRVTADLGKVAVQRGPLVYCVEEADNGKNLAWLSLPEQPTFQIHPDTRGLALSQLQSLTTIATKVSAPAPDAPLYTKSTTPVRQPQAITLIPYFAWANRQAGEMRVWLNQD</sequence>
<evidence type="ECO:0000313" key="4">
    <source>
        <dbReference type="EMBL" id="MFC6316093.1"/>
    </source>
</evidence>
<dbReference type="Pfam" id="PF07944">
    <property type="entry name" value="Beta-AFase-like_GH127_cat"/>
    <property type="match status" value="1"/>
</dbReference>
<gene>
    <name evidence="4" type="ORF">ACFQHW_11010</name>
</gene>
<evidence type="ECO:0000259" key="2">
    <source>
        <dbReference type="Pfam" id="PF20736"/>
    </source>
</evidence>
<evidence type="ECO:0000313" key="5">
    <source>
        <dbReference type="Proteomes" id="UP001596310"/>
    </source>
</evidence>
<proteinExistence type="predicted"/>
<dbReference type="InterPro" id="IPR049174">
    <property type="entry name" value="Beta-AFase-like"/>
</dbReference>
<protein>
    <submittedName>
        <fullName evidence="4">Glycoside hydrolase family 127 protein</fullName>
    </submittedName>
</protein>
<dbReference type="Proteomes" id="UP001596310">
    <property type="component" value="Unassembled WGS sequence"/>
</dbReference>
<keyword evidence="4" id="KW-0378">Hydrolase</keyword>